<dbReference type="RefSeq" id="WP_416204882.1">
    <property type="nucleotide sequence ID" value="NZ_JBBKTX010000003.1"/>
</dbReference>
<reference evidence="2 3" key="1">
    <citation type="submission" date="2024-03" db="EMBL/GenBank/DDBJ databases">
        <title>High-quality draft genome sequence of Oceanobacter sp. wDCs-4.</title>
        <authorList>
            <person name="Dong C."/>
        </authorList>
    </citation>
    <scope>NUCLEOTIDE SEQUENCE [LARGE SCALE GENOMIC DNA]</scope>
    <source>
        <strain evidence="3">wDCs-4</strain>
    </source>
</reference>
<gene>
    <name evidence="2" type="ORF">WG929_03275</name>
</gene>
<evidence type="ECO:0000256" key="1">
    <source>
        <dbReference type="SAM" id="Phobius"/>
    </source>
</evidence>
<organism evidence="2 3">
    <name type="scientific">Oceanobacter antarcticus</name>
    <dbReference type="NCBI Taxonomy" id="3133425"/>
    <lineage>
        <taxon>Bacteria</taxon>
        <taxon>Pseudomonadati</taxon>
        <taxon>Pseudomonadota</taxon>
        <taxon>Gammaproteobacteria</taxon>
        <taxon>Oceanospirillales</taxon>
        <taxon>Oceanospirillaceae</taxon>
        <taxon>Oceanobacter</taxon>
    </lineage>
</organism>
<evidence type="ECO:0000313" key="3">
    <source>
        <dbReference type="Proteomes" id="UP001620597"/>
    </source>
</evidence>
<keyword evidence="3" id="KW-1185">Reference proteome</keyword>
<keyword evidence="1" id="KW-1133">Transmembrane helix</keyword>
<sequence>MSWQARQRVNFYLPEFQPVRLPPAFRQLLRQLLVPLGLLVLVVVGLALEWRYNQSRLQQQQQVVVLRQGDISRQHQRLRMPEADAALQQQITHSKQRLQQSQQRLALLTQIERHSRLPDGSQSFLPLLSQLGSVSSNNVWLAEIAIRDQGQQIALSGQVREPVAVSRYLAQLGLLPAYQQRRFQRIGITGQAPGFGFVLDTRAAKPGRRASVLPIIREEQP</sequence>
<dbReference type="EMBL" id="JBBKTX010000003">
    <property type="protein sequence ID" value="MFK4751424.1"/>
    <property type="molecule type" value="Genomic_DNA"/>
</dbReference>
<accession>A0ABW8NEQ8</accession>
<evidence type="ECO:0008006" key="4">
    <source>
        <dbReference type="Google" id="ProtNLM"/>
    </source>
</evidence>
<comment type="caution">
    <text evidence="2">The sequence shown here is derived from an EMBL/GenBank/DDBJ whole genome shotgun (WGS) entry which is preliminary data.</text>
</comment>
<keyword evidence="1" id="KW-0472">Membrane</keyword>
<keyword evidence="1" id="KW-0812">Transmembrane</keyword>
<evidence type="ECO:0000313" key="2">
    <source>
        <dbReference type="EMBL" id="MFK4751424.1"/>
    </source>
</evidence>
<dbReference type="Proteomes" id="UP001620597">
    <property type="component" value="Unassembled WGS sequence"/>
</dbReference>
<proteinExistence type="predicted"/>
<name>A0ABW8NEQ8_9GAMM</name>
<protein>
    <recommendedName>
        <fullName evidence="4">Fimbrial assembly protein (PilN)</fullName>
    </recommendedName>
</protein>
<feature type="transmembrane region" description="Helical" evidence="1">
    <location>
        <begin position="28"/>
        <end position="48"/>
    </location>
</feature>